<dbReference type="InterPro" id="IPR006311">
    <property type="entry name" value="TAT_signal"/>
</dbReference>
<dbReference type="EMBL" id="JAGSXH010000032">
    <property type="protein sequence ID" value="MBS2963688.1"/>
    <property type="molecule type" value="Genomic_DNA"/>
</dbReference>
<keyword evidence="4" id="KW-1185">Reference proteome</keyword>
<dbReference type="GO" id="GO:0017000">
    <property type="term" value="P:antibiotic biosynthetic process"/>
    <property type="evidence" value="ECO:0007669"/>
    <property type="project" value="InterPro"/>
</dbReference>
<organism evidence="3 4">
    <name type="scientific">Actinocrinis puniceicyclus</name>
    <dbReference type="NCBI Taxonomy" id="977794"/>
    <lineage>
        <taxon>Bacteria</taxon>
        <taxon>Bacillati</taxon>
        <taxon>Actinomycetota</taxon>
        <taxon>Actinomycetes</taxon>
        <taxon>Catenulisporales</taxon>
        <taxon>Actinospicaceae</taxon>
        <taxon>Actinocrinis</taxon>
    </lineage>
</organism>
<dbReference type="Pfam" id="PF18678">
    <property type="entry name" value="AOC_like"/>
    <property type="match status" value="1"/>
</dbReference>
<evidence type="ECO:0000313" key="3">
    <source>
        <dbReference type="EMBL" id="MBS2963688.1"/>
    </source>
</evidence>
<name>A0A8J7WJZ5_9ACTN</name>
<accession>A0A8J7WJZ5</accession>
<dbReference type="AlphaFoldDB" id="A0A8J7WJZ5"/>
<feature type="domain" description="Allene oxide cyclase barrel-like" evidence="2">
    <location>
        <begin position="55"/>
        <end position="161"/>
    </location>
</feature>
<reference evidence="3" key="1">
    <citation type="submission" date="2021-04" db="EMBL/GenBank/DDBJ databases">
        <title>Genome based classification of Actinospica acidithermotolerans sp. nov., an actinobacterium isolated from an Indonesian hot spring.</title>
        <authorList>
            <person name="Kusuma A.B."/>
            <person name="Putra K.E."/>
            <person name="Nafisah S."/>
            <person name="Loh J."/>
            <person name="Nouioui I."/>
            <person name="Goodfellow M."/>
        </authorList>
    </citation>
    <scope>NUCLEOTIDE SEQUENCE</scope>
    <source>
        <strain evidence="3">DSM 45618</strain>
    </source>
</reference>
<evidence type="ECO:0000256" key="1">
    <source>
        <dbReference type="SAM" id="SignalP"/>
    </source>
</evidence>
<gene>
    <name evidence="3" type="ORF">KGA66_11555</name>
</gene>
<feature type="signal peptide" evidence="1">
    <location>
        <begin position="1"/>
        <end position="26"/>
    </location>
</feature>
<dbReference type="RefSeq" id="WP_211467619.1">
    <property type="nucleotide sequence ID" value="NZ_JAGSXH010000032.1"/>
</dbReference>
<dbReference type="PROSITE" id="PS51318">
    <property type="entry name" value="TAT"/>
    <property type="match status" value="1"/>
</dbReference>
<feature type="chain" id="PRO_5039717264" description="Allene oxide cyclase barrel-like domain-containing protein" evidence="1">
    <location>
        <begin position="27"/>
        <end position="182"/>
    </location>
</feature>
<comment type="caution">
    <text evidence="3">The sequence shown here is derived from an EMBL/GenBank/DDBJ whole genome shotgun (WGS) entry which is preliminary data.</text>
</comment>
<protein>
    <recommendedName>
        <fullName evidence="2">Allene oxide cyclase barrel-like domain-containing protein</fullName>
    </recommendedName>
</protein>
<keyword evidence="1" id="KW-0732">Signal</keyword>
<evidence type="ECO:0000313" key="4">
    <source>
        <dbReference type="Proteomes" id="UP000677913"/>
    </source>
</evidence>
<dbReference type="GO" id="GO:0016853">
    <property type="term" value="F:isomerase activity"/>
    <property type="evidence" value="ECO:0007669"/>
    <property type="project" value="InterPro"/>
</dbReference>
<dbReference type="Proteomes" id="UP000677913">
    <property type="component" value="Unassembled WGS sequence"/>
</dbReference>
<evidence type="ECO:0000259" key="2">
    <source>
        <dbReference type="Pfam" id="PF18678"/>
    </source>
</evidence>
<dbReference type="InterPro" id="IPR041013">
    <property type="entry name" value="AOC-like"/>
</dbReference>
<proteinExistence type="predicted"/>
<sequence length="182" mass="18761">MNSGYKRRRLLAAGLAVAAVGGGVTAAAPHSAAAAAASDRPGCTRIEVTEPTVRIYANEPITDPANPPVGAMAVYLDPLQDASGQSVGSTAGHLDILKRDSAGHTIESISETLQLSDGALVSTGVYDRTEILSGAWVEAPINGVSGGYAGKHGIWRWRMTSHTAPWPVQEQIVLCGGDDTGS</sequence>